<gene>
    <name evidence="9" type="ORF">PGLA1383_LOCUS55917</name>
</gene>
<feature type="transmembrane region" description="Helical" evidence="7">
    <location>
        <begin position="87"/>
        <end position="106"/>
    </location>
</feature>
<feature type="non-terminal residue" evidence="9">
    <location>
        <position position="680"/>
    </location>
</feature>
<dbReference type="EMBL" id="CAJNNV010032844">
    <property type="protein sequence ID" value="CAE8641197.1"/>
    <property type="molecule type" value="Genomic_DNA"/>
</dbReference>
<dbReference type="AlphaFoldDB" id="A0A813HR27"/>
<feature type="chain" id="PRO_5032956418" description="Urea transporter" evidence="8">
    <location>
        <begin position="24"/>
        <end position="680"/>
    </location>
</feature>
<feature type="transmembrane region" description="Helical" evidence="7">
    <location>
        <begin position="367"/>
        <end position="393"/>
    </location>
</feature>
<feature type="transmembrane region" description="Helical" evidence="7">
    <location>
        <begin position="555"/>
        <end position="574"/>
    </location>
</feature>
<keyword evidence="3" id="KW-0813">Transport</keyword>
<evidence type="ECO:0000256" key="4">
    <source>
        <dbReference type="ARBA" id="ARBA00022692"/>
    </source>
</evidence>
<feature type="transmembrane region" description="Helical" evidence="7">
    <location>
        <begin position="126"/>
        <end position="146"/>
    </location>
</feature>
<comment type="caution">
    <text evidence="9">The sequence shown here is derived from an EMBL/GenBank/DDBJ whole genome shotgun (WGS) entry which is preliminary data.</text>
</comment>
<evidence type="ECO:0000256" key="5">
    <source>
        <dbReference type="ARBA" id="ARBA00022989"/>
    </source>
</evidence>
<sequence>MAGTSRTEGLLLLGLGFLPMARAAVDTCIVYNRGEEPVAETALDEGWGWFVVVGFGLFFTLVTIGTTRAEQSVMGGSTMSSEQFNTGGRNVGPGLTAAVIVSQWTWAATLLMSSNMGWRVGISGPFWYASGATVQILLFSVLAIQVKRRAPHMRTFMEVVKARFGTTTHCVMICFALLTNCIVTSMLLLGGASTISDLTGMSKIWAAKLARDEWCCSSDVAVKGDGHYCRASTKDCIDVSETEHFESSGCDFGAGERCVTSFLTMGSPSGLLFGITNIVGNFGTVFVDQSYWQSAVAAKPRSAVRGFLIGGLVWFAVPFCMATTTGLAGRALTTHPELGPAYISAAASGAGLTPARVLSKVMGSSGAFILLLQLFMAITSTGSAEIIAVSSILTYDIYYTYLNPELKSSRNGLRLIFQEVVVAFEESGRVAVSSAQALLDALVTARFFEKSVPVEEMGLLTNALDSFTVDGSIATKDVYAALNRVVSSSGHEGAILLRVSKFFTAVFAIFMGFLAVFLQTLGFSLGWVYMSMGVIIGSAVGPACLTILMERANGLFISAGAIGGLVLGLLGWCIQAQLDSGEISYNSLGQDWPWVVGNLCAILGGFLISLVGSLIFPDTTFKWEMLNERIPLVDDIEPPKDDEETDSKLSRQVKLAIGASLVLTFVLWCSGPCPCMERPV</sequence>
<keyword evidence="10" id="KW-1185">Reference proteome</keyword>
<feature type="transmembrane region" description="Helical" evidence="7">
    <location>
        <begin position="527"/>
        <end position="548"/>
    </location>
</feature>
<evidence type="ECO:0000313" key="9">
    <source>
        <dbReference type="EMBL" id="CAE8641197.1"/>
    </source>
</evidence>
<dbReference type="GO" id="GO:0015204">
    <property type="term" value="F:urea transmembrane transporter activity"/>
    <property type="evidence" value="ECO:0007669"/>
    <property type="project" value="InterPro"/>
</dbReference>
<feature type="transmembrane region" description="Helical" evidence="7">
    <location>
        <begin position="167"/>
        <end position="189"/>
    </location>
</feature>
<keyword evidence="4 7" id="KW-0812">Transmembrane</keyword>
<dbReference type="GO" id="GO:0005886">
    <property type="term" value="C:plasma membrane"/>
    <property type="evidence" value="ECO:0007669"/>
    <property type="project" value="TreeGrafter"/>
</dbReference>
<protein>
    <recommendedName>
        <fullName evidence="11">Urea transporter</fullName>
    </recommendedName>
</protein>
<evidence type="ECO:0000256" key="1">
    <source>
        <dbReference type="ARBA" id="ARBA00004141"/>
    </source>
</evidence>
<comment type="subcellular location">
    <subcellularLocation>
        <location evidence="1">Membrane</location>
        <topology evidence="1">Multi-pass membrane protein</topology>
    </subcellularLocation>
</comment>
<comment type="similarity">
    <text evidence="2">Belongs to the sodium:solute symporter (SSF) (TC 2.A.21) family.</text>
</comment>
<feature type="transmembrane region" description="Helical" evidence="7">
    <location>
        <begin position="47"/>
        <end position="66"/>
    </location>
</feature>
<feature type="signal peptide" evidence="8">
    <location>
        <begin position="1"/>
        <end position="23"/>
    </location>
</feature>
<keyword evidence="8" id="KW-0732">Signal</keyword>
<evidence type="ECO:0000256" key="6">
    <source>
        <dbReference type="ARBA" id="ARBA00023136"/>
    </source>
</evidence>
<accession>A0A813HR27</accession>
<dbReference type="Proteomes" id="UP000654075">
    <property type="component" value="Unassembled WGS sequence"/>
</dbReference>
<keyword evidence="6 7" id="KW-0472">Membrane</keyword>
<reference evidence="9" key="1">
    <citation type="submission" date="2021-02" db="EMBL/GenBank/DDBJ databases">
        <authorList>
            <person name="Dougan E. K."/>
            <person name="Rhodes N."/>
            <person name="Thang M."/>
            <person name="Chan C."/>
        </authorList>
    </citation>
    <scope>NUCLEOTIDE SEQUENCE</scope>
</reference>
<evidence type="ECO:0000256" key="3">
    <source>
        <dbReference type="ARBA" id="ARBA00022448"/>
    </source>
</evidence>
<dbReference type="PANTHER" id="PTHR46154">
    <property type="match status" value="1"/>
</dbReference>
<feature type="transmembrane region" description="Helical" evidence="7">
    <location>
        <begin position="307"/>
        <end position="328"/>
    </location>
</feature>
<organism evidence="9 10">
    <name type="scientific">Polarella glacialis</name>
    <name type="common">Dinoflagellate</name>
    <dbReference type="NCBI Taxonomy" id="89957"/>
    <lineage>
        <taxon>Eukaryota</taxon>
        <taxon>Sar</taxon>
        <taxon>Alveolata</taxon>
        <taxon>Dinophyceae</taxon>
        <taxon>Suessiales</taxon>
        <taxon>Suessiaceae</taxon>
        <taxon>Polarella</taxon>
    </lineage>
</organism>
<feature type="transmembrane region" description="Helical" evidence="7">
    <location>
        <begin position="594"/>
        <end position="616"/>
    </location>
</feature>
<keyword evidence="5 7" id="KW-1133">Transmembrane helix</keyword>
<dbReference type="PROSITE" id="PS50283">
    <property type="entry name" value="NA_SOLUT_SYMP_3"/>
    <property type="match status" value="1"/>
</dbReference>
<dbReference type="Gene3D" id="1.20.1730.10">
    <property type="entry name" value="Sodium/glucose cotransporter"/>
    <property type="match status" value="2"/>
</dbReference>
<feature type="transmembrane region" description="Helical" evidence="7">
    <location>
        <begin position="270"/>
        <end position="287"/>
    </location>
</feature>
<dbReference type="CDD" id="cd11476">
    <property type="entry name" value="SLC5sbd_DUR3"/>
    <property type="match status" value="1"/>
</dbReference>
<dbReference type="InterPro" id="IPR038377">
    <property type="entry name" value="Na/Glc_symporter_sf"/>
</dbReference>
<evidence type="ECO:0000256" key="8">
    <source>
        <dbReference type="SAM" id="SignalP"/>
    </source>
</evidence>
<dbReference type="InterPro" id="IPR031155">
    <property type="entry name" value="DUR"/>
</dbReference>
<feature type="transmembrane region" description="Helical" evidence="7">
    <location>
        <begin position="502"/>
        <end position="521"/>
    </location>
</feature>
<proteinExistence type="inferred from homology"/>
<evidence type="ECO:0008006" key="11">
    <source>
        <dbReference type="Google" id="ProtNLM"/>
    </source>
</evidence>
<evidence type="ECO:0000313" key="10">
    <source>
        <dbReference type="Proteomes" id="UP000654075"/>
    </source>
</evidence>
<dbReference type="InterPro" id="IPR001734">
    <property type="entry name" value="Na/solute_symporter"/>
</dbReference>
<evidence type="ECO:0000256" key="7">
    <source>
        <dbReference type="SAM" id="Phobius"/>
    </source>
</evidence>
<name>A0A813HR27_POLGL</name>
<evidence type="ECO:0000256" key="2">
    <source>
        <dbReference type="ARBA" id="ARBA00006434"/>
    </source>
</evidence>
<dbReference type="PANTHER" id="PTHR46154:SF4">
    <property type="entry name" value="UREA ACTIVE TRANSPORTER"/>
    <property type="match status" value="1"/>
</dbReference>